<dbReference type="Gene3D" id="3.30.420.10">
    <property type="entry name" value="Ribonuclease H-like superfamily/Ribonuclease H"/>
    <property type="match status" value="1"/>
</dbReference>
<reference evidence="4" key="1">
    <citation type="submission" date="2017-02" db="EMBL/GenBank/DDBJ databases">
        <authorList>
            <person name="Mornico D."/>
        </authorList>
    </citation>
    <scope>NUCLEOTIDE SEQUENCE [LARGE SCALE GENOMIC DNA]</scope>
</reference>
<name>A0A1R4EDI2_9GAMM</name>
<dbReference type="GO" id="GO:0033890">
    <property type="term" value="F:ribonuclease D activity"/>
    <property type="evidence" value="ECO:0007669"/>
    <property type="project" value="UniProtKB-EC"/>
</dbReference>
<dbReference type="PANTHER" id="PTHR47649:SF1">
    <property type="entry name" value="RIBONUCLEASE D"/>
    <property type="match status" value="1"/>
</dbReference>
<dbReference type="Pfam" id="PF01612">
    <property type="entry name" value="DNA_pol_A_exo1"/>
    <property type="match status" value="1"/>
</dbReference>
<dbReference type="STRING" id="1945520.A1019T_00514"/>
<dbReference type="SUPFAM" id="SSF53098">
    <property type="entry name" value="Ribonuclease H-like"/>
    <property type="match status" value="1"/>
</dbReference>
<evidence type="ECO:0000313" key="3">
    <source>
        <dbReference type="EMBL" id="SJM36553.1"/>
    </source>
</evidence>
<organism evidence="3 4">
    <name type="scientific">Psychrobacter pasteurii</name>
    <dbReference type="NCBI Taxonomy" id="1945520"/>
    <lineage>
        <taxon>Bacteria</taxon>
        <taxon>Pseudomonadati</taxon>
        <taxon>Pseudomonadota</taxon>
        <taxon>Gammaproteobacteria</taxon>
        <taxon>Moraxellales</taxon>
        <taxon>Moraxellaceae</taxon>
        <taxon>Psychrobacter</taxon>
    </lineage>
</organism>
<dbReference type="InterPro" id="IPR002562">
    <property type="entry name" value="3'-5'_exonuclease_dom"/>
</dbReference>
<dbReference type="Pfam" id="PF00570">
    <property type="entry name" value="HRDC"/>
    <property type="match status" value="1"/>
</dbReference>
<proteinExistence type="predicted"/>
<dbReference type="InterPro" id="IPR044876">
    <property type="entry name" value="HRDC_dom_sf"/>
</dbReference>
<dbReference type="AlphaFoldDB" id="A0A1R4EDI2"/>
<dbReference type="SUPFAM" id="SSF47819">
    <property type="entry name" value="HRDC-like"/>
    <property type="match status" value="2"/>
</dbReference>
<dbReference type="GO" id="GO:0006139">
    <property type="term" value="P:nucleobase-containing compound metabolic process"/>
    <property type="evidence" value="ECO:0007669"/>
    <property type="project" value="InterPro"/>
</dbReference>
<keyword evidence="3" id="KW-0378">Hydrolase</keyword>
<evidence type="ECO:0000259" key="2">
    <source>
        <dbReference type="PROSITE" id="PS50967"/>
    </source>
</evidence>
<feature type="region of interest" description="Disordered" evidence="1">
    <location>
        <begin position="1"/>
        <end position="23"/>
    </location>
</feature>
<dbReference type="OrthoDB" id="9800549at2"/>
<dbReference type="PROSITE" id="PS50967">
    <property type="entry name" value="HRDC"/>
    <property type="match status" value="1"/>
</dbReference>
<dbReference type="InterPro" id="IPR012337">
    <property type="entry name" value="RNaseH-like_sf"/>
</dbReference>
<dbReference type="EC" id="3.1.13.5" evidence="3"/>
<gene>
    <name evidence="3" type="primary">rnd</name>
    <name evidence="3" type="ORF">A1019T_00514</name>
</gene>
<dbReference type="EMBL" id="FUGD01000049">
    <property type="protein sequence ID" value="SJM36553.1"/>
    <property type="molecule type" value="Genomic_DNA"/>
</dbReference>
<dbReference type="PANTHER" id="PTHR47649">
    <property type="entry name" value="RIBONUCLEASE D"/>
    <property type="match status" value="1"/>
</dbReference>
<dbReference type="InterPro" id="IPR051086">
    <property type="entry name" value="RNase_D-like"/>
</dbReference>
<evidence type="ECO:0000313" key="4">
    <source>
        <dbReference type="Proteomes" id="UP000188169"/>
    </source>
</evidence>
<dbReference type="InterPro" id="IPR036397">
    <property type="entry name" value="RNaseH_sf"/>
</dbReference>
<accession>A0A1R4EDI2</accession>
<dbReference type="GO" id="GO:0003676">
    <property type="term" value="F:nucleic acid binding"/>
    <property type="evidence" value="ECO:0007669"/>
    <property type="project" value="InterPro"/>
</dbReference>
<dbReference type="GO" id="GO:0000166">
    <property type="term" value="F:nucleotide binding"/>
    <property type="evidence" value="ECO:0007669"/>
    <property type="project" value="InterPro"/>
</dbReference>
<dbReference type="Proteomes" id="UP000188169">
    <property type="component" value="Unassembled WGS sequence"/>
</dbReference>
<feature type="compositionally biased region" description="Low complexity" evidence="1">
    <location>
        <begin position="8"/>
        <end position="23"/>
    </location>
</feature>
<dbReference type="GO" id="GO:0008408">
    <property type="term" value="F:3'-5' exonuclease activity"/>
    <property type="evidence" value="ECO:0007669"/>
    <property type="project" value="InterPro"/>
</dbReference>
<evidence type="ECO:0000256" key="1">
    <source>
        <dbReference type="SAM" id="MobiDB-lite"/>
    </source>
</evidence>
<feature type="domain" description="HRDC" evidence="2">
    <location>
        <begin position="258"/>
        <end position="338"/>
    </location>
</feature>
<keyword evidence="4" id="KW-1185">Reference proteome</keyword>
<sequence length="438" mass="50105">MTQASTDSTSTQGSSAKGAATAKKATLYDSSKLIDVEAIKRDLEASSELPVYWVSDFDALEACLDDLETRDRVALDTEFIKRSTYFPILALVQINTGECIYLIDAPKLDLTEFWVVLEEMPMMIWHACGEDLGIFYLLSESPALTNVFDTQIALSYLTGQLQMGYQQALSQELDIHVEKGESQSDWLARPLTHEQECYAIDDVRYLLNLYDILHQQLNKQNLLDKVIEDCQLYTKELYDAANIEDDATYLAMADFRYTGEQLAVLQAVSSWREALARATNQPKTFILKKQAVRDVVVEFPKSIKQLTQKTTMHRSMIHLYGEELIDIINKARNLPAEEQPARIFPPYRSKDKTVSKAVQQAVKDYEAETGVPANVLMRKKWLSQLYEIIAFDLPIEDIPEGLKGWRNPWVMQTLIPLLESYKQELQDGMRMQQEEEEL</sequence>
<dbReference type="RefSeq" id="WP_077447949.1">
    <property type="nucleotide sequence ID" value="NZ_FUGD01000049.1"/>
</dbReference>
<dbReference type="CDD" id="cd06142">
    <property type="entry name" value="RNaseD_exo"/>
    <property type="match status" value="1"/>
</dbReference>
<dbReference type="InterPro" id="IPR010997">
    <property type="entry name" value="HRDC-like_sf"/>
</dbReference>
<dbReference type="InterPro" id="IPR002121">
    <property type="entry name" value="HRDC_dom"/>
</dbReference>
<dbReference type="Gene3D" id="1.10.150.80">
    <property type="entry name" value="HRDC domain"/>
    <property type="match status" value="2"/>
</dbReference>
<protein>
    <submittedName>
        <fullName evidence="3">Ribonuclease D</fullName>
        <ecNumber evidence="3">3.1.13.5</ecNumber>
    </submittedName>
</protein>
<dbReference type="SMART" id="SM00474">
    <property type="entry name" value="35EXOc"/>
    <property type="match status" value="1"/>
</dbReference>